<organism evidence="2 3">
    <name type="scientific">Panicum miliaceum</name>
    <name type="common">Proso millet</name>
    <name type="synonym">Broomcorn millet</name>
    <dbReference type="NCBI Taxonomy" id="4540"/>
    <lineage>
        <taxon>Eukaryota</taxon>
        <taxon>Viridiplantae</taxon>
        <taxon>Streptophyta</taxon>
        <taxon>Embryophyta</taxon>
        <taxon>Tracheophyta</taxon>
        <taxon>Spermatophyta</taxon>
        <taxon>Magnoliopsida</taxon>
        <taxon>Liliopsida</taxon>
        <taxon>Poales</taxon>
        <taxon>Poaceae</taxon>
        <taxon>PACMAD clade</taxon>
        <taxon>Panicoideae</taxon>
        <taxon>Panicodae</taxon>
        <taxon>Paniceae</taxon>
        <taxon>Panicinae</taxon>
        <taxon>Panicum</taxon>
        <taxon>Panicum sect. Panicum</taxon>
    </lineage>
</organism>
<evidence type="ECO:0000313" key="2">
    <source>
        <dbReference type="EMBL" id="RLN07895.1"/>
    </source>
</evidence>
<feature type="region of interest" description="Disordered" evidence="1">
    <location>
        <begin position="1"/>
        <end position="50"/>
    </location>
</feature>
<proteinExistence type="predicted"/>
<sequence>MEEWSSQPSGRPRLPPSSLERGRKSGRRRRRRRIATRGGRSGRWRRRGECGVKKPRSGAWLMCPGAQAGRCQRWEADASALVVVAVTDTR</sequence>
<evidence type="ECO:0000256" key="1">
    <source>
        <dbReference type="SAM" id="MobiDB-lite"/>
    </source>
</evidence>
<evidence type="ECO:0000313" key="3">
    <source>
        <dbReference type="Proteomes" id="UP000275267"/>
    </source>
</evidence>
<dbReference type="EMBL" id="PQIB02000007">
    <property type="protein sequence ID" value="RLN07895.1"/>
    <property type="molecule type" value="Genomic_DNA"/>
</dbReference>
<gene>
    <name evidence="2" type="ORF">C2845_PM11G06360</name>
</gene>
<feature type="compositionally biased region" description="Basic residues" evidence="1">
    <location>
        <begin position="24"/>
        <end position="46"/>
    </location>
</feature>
<reference evidence="3" key="1">
    <citation type="journal article" date="2019" name="Nat. Commun.">
        <title>The genome of broomcorn millet.</title>
        <authorList>
            <person name="Zou C."/>
            <person name="Miki D."/>
            <person name="Li D."/>
            <person name="Tang Q."/>
            <person name="Xiao L."/>
            <person name="Rajput S."/>
            <person name="Deng P."/>
            <person name="Jia W."/>
            <person name="Huang R."/>
            <person name="Zhang M."/>
            <person name="Sun Y."/>
            <person name="Hu J."/>
            <person name="Fu X."/>
            <person name="Schnable P.S."/>
            <person name="Li F."/>
            <person name="Zhang H."/>
            <person name="Feng B."/>
            <person name="Zhu X."/>
            <person name="Liu R."/>
            <person name="Schnable J.C."/>
            <person name="Zhu J.-K."/>
            <person name="Zhang H."/>
        </authorList>
    </citation>
    <scope>NUCLEOTIDE SEQUENCE [LARGE SCALE GENOMIC DNA]</scope>
</reference>
<dbReference type="Proteomes" id="UP000275267">
    <property type="component" value="Unassembled WGS sequence"/>
</dbReference>
<keyword evidence="3" id="KW-1185">Reference proteome</keyword>
<feature type="compositionally biased region" description="Low complexity" evidence="1">
    <location>
        <begin position="1"/>
        <end position="19"/>
    </location>
</feature>
<name>A0A3L6RQJ7_PANMI</name>
<accession>A0A3L6RQJ7</accession>
<protein>
    <submittedName>
        <fullName evidence="2">Uncharacterized protein</fullName>
    </submittedName>
</protein>
<comment type="caution">
    <text evidence="2">The sequence shown here is derived from an EMBL/GenBank/DDBJ whole genome shotgun (WGS) entry which is preliminary data.</text>
</comment>
<dbReference type="AlphaFoldDB" id="A0A3L6RQJ7"/>